<dbReference type="RefSeq" id="WP_425346642.1">
    <property type="nucleotide sequence ID" value="NZ_JBGUBD010000011.1"/>
</dbReference>
<name>A0ABV4U7Y5_9BACT</name>
<evidence type="ECO:0000256" key="1">
    <source>
        <dbReference type="SAM" id="SignalP"/>
    </source>
</evidence>
<evidence type="ECO:0000313" key="2">
    <source>
        <dbReference type="EMBL" id="MFA9479719.1"/>
    </source>
</evidence>
<comment type="caution">
    <text evidence="2">The sequence shown here is derived from an EMBL/GenBank/DDBJ whole genome shotgun (WGS) entry which is preliminary data.</text>
</comment>
<gene>
    <name evidence="2" type="ORF">ACERK3_15640</name>
</gene>
<protein>
    <submittedName>
        <fullName evidence="2">Uncharacterized protein</fullName>
    </submittedName>
</protein>
<feature type="chain" id="PRO_5046554845" evidence="1">
    <location>
        <begin position="26"/>
        <end position="169"/>
    </location>
</feature>
<keyword evidence="1" id="KW-0732">Signal</keyword>
<feature type="signal peptide" evidence="1">
    <location>
        <begin position="1"/>
        <end position="25"/>
    </location>
</feature>
<organism evidence="2 3">
    <name type="scientific">Natronomicrosphaera hydrolytica</name>
    <dbReference type="NCBI Taxonomy" id="3242702"/>
    <lineage>
        <taxon>Bacteria</taxon>
        <taxon>Pseudomonadati</taxon>
        <taxon>Planctomycetota</taxon>
        <taxon>Phycisphaerae</taxon>
        <taxon>Phycisphaerales</taxon>
        <taxon>Phycisphaeraceae</taxon>
        <taxon>Natronomicrosphaera</taxon>
    </lineage>
</organism>
<sequence>MPKLYSIIIVAAAALLAGQVAIITAQPGEASGPSPDTTASDTWGTWHGLWTDSNGGTLRVVDRGDTILFDLDVVRGPTEHVGYIAGQAERNRTLARFSDKDLHIPEKPEDDAETWLSFIHRGDTLELVGANTLLYHGARAYFDGQYTRVEPLSEVAVEEVEVAAAGADE</sequence>
<proteinExistence type="predicted"/>
<dbReference type="Proteomes" id="UP001575105">
    <property type="component" value="Unassembled WGS sequence"/>
</dbReference>
<accession>A0ABV4U7Y5</accession>
<dbReference type="EMBL" id="JBGUBD010000011">
    <property type="protein sequence ID" value="MFA9479719.1"/>
    <property type="molecule type" value="Genomic_DNA"/>
</dbReference>
<reference evidence="2 3" key="1">
    <citation type="submission" date="2024-08" db="EMBL/GenBank/DDBJ databases">
        <title>Whole-genome sequencing of halo(alkali)philic microorganisms from hypersaline lakes.</title>
        <authorList>
            <person name="Sorokin D.Y."/>
            <person name="Merkel A.Y."/>
            <person name="Messina E."/>
            <person name="Yakimov M."/>
        </authorList>
    </citation>
    <scope>NUCLEOTIDE SEQUENCE [LARGE SCALE GENOMIC DNA]</scope>
    <source>
        <strain evidence="2 3">AB-hyl4</strain>
    </source>
</reference>
<evidence type="ECO:0000313" key="3">
    <source>
        <dbReference type="Proteomes" id="UP001575105"/>
    </source>
</evidence>
<keyword evidence="3" id="KW-1185">Reference proteome</keyword>